<evidence type="ECO:0000313" key="1">
    <source>
        <dbReference type="EMBL" id="MBA8809232.1"/>
    </source>
</evidence>
<reference evidence="1 2" key="1">
    <citation type="submission" date="2020-07" db="EMBL/GenBank/DDBJ databases">
        <title>Sequencing the genomes of 1000 actinobacteria strains.</title>
        <authorList>
            <person name="Klenk H.-P."/>
        </authorList>
    </citation>
    <scope>NUCLEOTIDE SEQUENCE [LARGE SCALE GENOMIC DNA]</scope>
    <source>
        <strain evidence="1 2">DSM 44121</strain>
    </source>
</reference>
<organism evidence="1 2">
    <name type="scientific">Promicromonospora sukumoe</name>
    <dbReference type="NCBI Taxonomy" id="88382"/>
    <lineage>
        <taxon>Bacteria</taxon>
        <taxon>Bacillati</taxon>
        <taxon>Actinomycetota</taxon>
        <taxon>Actinomycetes</taxon>
        <taxon>Micrococcales</taxon>
        <taxon>Promicromonosporaceae</taxon>
        <taxon>Promicromonospora</taxon>
    </lineage>
</organism>
<sequence length="229" mass="25757">MTDLPALLREKIAPDRGEAVLGQAVPFNPETWKRWLPEGLWPDELDLLQGTGKFHRITRDDVFRLSADVDTPAQAVQCYVAACVWGTGAGGIGVARRSRPLHSRKDAGDRLLESMTTLREDGAVAAYRRLQKGGDTNLRGLGPAFFTKVLYFAGWDAAPGPRPLILDRFVVRAFNEQAELTWRTNWTWTRDQYALYLDTVARWASSWATTADVVERQLFDHGKTLSARR</sequence>
<accession>A0A7W3PF43</accession>
<comment type="caution">
    <text evidence="1">The sequence shown here is derived from an EMBL/GenBank/DDBJ whole genome shotgun (WGS) entry which is preliminary data.</text>
</comment>
<dbReference type="Proteomes" id="UP000540568">
    <property type="component" value="Unassembled WGS sequence"/>
</dbReference>
<gene>
    <name evidence="1" type="ORF">FHX71_003174</name>
</gene>
<dbReference type="AlphaFoldDB" id="A0A7W3PF43"/>
<dbReference type="InterPro" id="IPR048868">
    <property type="entry name" value="OGG-like_put"/>
</dbReference>
<protein>
    <recommendedName>
        <fullName evidence="3">HhH-GPD family protein</fullName>
    </recommendedName>
</protein>
<dbReference type="Pfam" id="PF21790">
    <property type="entry name" value="OGG"/>
    <property type="match status" value="1"/>
</dbReference>
<keyword evidence="2" id="KW-1185">Reference proteome</keyword>
<dbReference type="RefSeq" id="WP_182617954.1">
    <property type="nucleotide sequence ID" value="NZ_BAAATF010000003.1"/>
</dbReference>
<evidence type="ECO:0008006" key="3">
    <source>
        <dbReference type="Google" id="ProtNLM"/>
    </source>
</evidence>
<dbReference type="EMBL" id="JACGWV010000001">
    <property type="protein sequence ID" value="MBA8809232.1"/>
    <property type="molecule type" value="Genomic_DNA"/>
</dbReference>
<evidence type="ECO:0000313" key="2">
    <source>
        <dbReference type="Proteomes" id="UP000540568"/>
    </source>
</evidence>
<name>A0A7W3PF43_9MICO</name>
<proteinExistence type="predicted"/>